<dbReference type="InterPro" id="IPR007759">
    <property type="entry name" value="Asxl_HARE-HTH"/>
</dbReference>
<organism evidence="4 5">
    <name type="scientific">Lujinxingia sediminis</name>
    <dbReference type="NCBI Taxonomy" id="2480984"/>
    <lineage>
        <taxon>Bacteria</taxon>
        <taxon>Deltaproteobacteria</taxon>
        <taxon>Bradymonadales</taxon>
        <taxon>Lujinxingiaceae</taxon>
        <taxon>Lujinxingia</taxon>
    </lineage>
</organism>
<dbReference type="InterPro" id="IPR052906">
    <property type="entry name" value="Type_IV_Methyl-Rstrct_Enzyme"/>
</dbReference>
<dbReference type="Pfam" id="PF05066">
    <property type="entry name" value="HARE-HTH"/>
    <property type="match status" value="2"/>
</dbReference>
<gene>
    <name evidence="4" type="ORF">EA187_05945</name>
</gene>
<dbReference type="PROSITE" id="PS51913">
    <property type="entry name" value="HTH_HARE"/>
    <property type="match status" value="2"/>
</dbReference>
<dbReference type="RefSeq" id="WP_127779515.1">
    <property type="nucleotide sequence ID" value="NZ_SADD01000002.1"/>
</dbReference>
<evidence type="ECO:0000256" key="2">
    <source>
        <dbReference type="SAM" id="MobiDB-lite"/>
    </source>
</evidence>
<dbReference type="InterPro" id="IPR011856">
    <property type="entry name" value="tRNA_endonuc-like_dom_sf"/>
</dbReference>
<feature type="compositionally biased region" description="Basic and acidic residues" evidence="2">
    <location>
        <begin position="308"/>
        <end position="320"/>
    </location>
</feature>
<evidence type="ECO:0000259" key="3">
    <source>
        <dbReference type="PROSITE" id="PS51913"/>
    </source>
</evidence>
<proteinExistence type="predicted"/>
<dbReference type="InterPro" id="IPR011335">
    <property type="entry name" value="Restrct_endonuc-II-like"/>
</dbReference>
<dbReference type="InterPro" id="IPR025745">
    <property type="entry name" value="Mrr-like_N_dom"/>
</dbReference>
<keyword evidence="1" id="KW-0804">Transcription</keyword>
<dbReference type="PANTHER" id="PTHR30015">
    <property type="entry name" value="MRR RESTRICTION SYSTEM PROTEIN"/>
    <property type="match status" value="1"/>
</dbReference>
<evidence type="ECO:0000313" key="4">
    <source>
        <dbReference type="EMBL" id="RVU46677.1"/>
    </source>
</evidence>
<evidence type="ECO:0000256" key="1">
    <source>
        <dbReference type="ARBA" id="ARBA00023163"/>
    </source>
</evidence>
<keyword evidence="5" id="KW-1185">Reference proteome</keyword>
<feature type="domain" description="HTH HARE-type" evidence="3">
    <location>
        <begin position="255"/>
        <end position="333"/>
    </location>
</feature>
<dbReference type="Proteomes" id="UP000282926">
    <property type="component" value="Unassembled WGS sequence"/>
</dbReference>
<dbReference type="Pfam" id="PF04471">
    <property type="entry name" value="Mrr_cat"/>
    <property type="match status" value="1"/>
</dbReference>
<dbReference type="Pfam" id="PF14338">
    <property type="entry name" value="Mrr_N"/>
    <property type="match status" value="1"/>
</dbReference>
<dbReference type="Gene3D" id="3.40.1350.10">
    <property type="match status" value="1"/>
</dbReference>
<feature type="region of interest" description="Disordered" evidence="2">
    <location>
        <begin position="300"/>
        <end position="320"/>
    </location>
</feature>
<feature type="domain" description="HTH HARE-type" evidence="3">
    <location>
        <begin position="144"/>
        <end position="217"/>
    </location>
</feature>
<accession>A0ABY0CUC8</accession>
<sequence length="491" mass="54398">MPNDQPTFDQYIAPLLSLLARHPDGLTTAEVYAALANDLNLSQAQIEELLPSGTQPIHQNRIGWAHDRLKRADLSESVKRGFWALTSEGRSLAKRYEHKLPQEVIHSLARPRNGALDLNTLLPFVDPSKDDEPSVKNEPPSESFTSIEAAKIVLADASGPLHFNEITRRILERDLWKTTGKTPAATISATLAVDIKYKGEDSDFRRTKAGYYELNRDGLENPSEVEIEVEDSPEVEPGLVSSPAADAPVKNTETLSFTDAAERILQVFAEREPMHHTDITSRALDLRLIETKSQNPSSTLLASVSQEIQRRKERSDTPRFELHGNGLIGLTRWSQTGLTAYIQAHNDRIRARLHQQLFEMDPTEFEELVGRLLIALGFGDVDVTSRSNDGGIDVRGTLVVGDVIRTRMAVQVKRWKNNISSPTVQQVRGSLGSHEQGLIITTSDFSSGARIEAERPDATPVGLMDGTQLVKLLVEYGIGVEKDELSLLRLG</sequence>
<dbReference type="SUPFAM" id="SSF52980">
    <property type="entry name" value="Restriction endonuclease-like"/>
    <property type="match status" value="1"/>
</dbReference>
<evidence type="ECO:0000313" key="5">
    <source>
        <dbReference type="Proteomes" id="UP000282926"/>
    </source>
</evidence>
<comment type="caution">
    <text evidence="4">The sequence shown here is derived from an EMBL/GenBank/DDBJ whole genome shotgun (WGS) entry which is preliminary data.</text>
</comment>
<protein>
    <recommendedName>
        <fullName evidence="3">HTH HARE-type domain-containing protein</fullName>
    </recommendedName>
</protein>
<reference evidence="4 5" key="1">
    <citation type="submission" date="2019-01" db="EMBL/GenBank/DDBJ databases">
        <title>Lujinxingia litoralis gen. nov., sp. nov. and Lujinxingia sediminis gen. nov., sp. nov., new members in the order Bradymonadales, isolated from coastal sediment.</title>
        <authorList>
            <person name="Li C.-M."/>
        </authorList>
    </citation>
    <scope>NUCLEOTIDE SEQUENCE [LARGE SCALE GENOMIC DNA]</scope>
    <source>
        <strain evidence="4 5">SEH01</strain>
    </source>
</reference>
<name>A0ABY0CUC8_9DELT</name>
<dbReference type="PANTHER" id="PTHR30015:SF7">
    <property type="entry name" value="TYPE IV METHYL-DIRECTED RESTRICTION ENZYME ECOKMRR"/>
    <property type="match status" value="1"/>
</dbReference>
<dbReference type="InterPro" id="IPR007560">
    <property type="entry name" value="Restrct_endonuc_IV_Mrr"/>
</dbReference>
<dbReference type="EMBL" id="SADD01000002">
    <property type="protein sequence ID" value="RVU46677.1"/>
    <property type="molecule type" value="Genomic_DNA"/>
</dbReference>